<dbReference type="EMBL" id="ML978070">
    <property type="protein sequence ID" value="KAF2015138.1"/>
    <property type="molecule type" value="Genomic_DNA"/>
</dbReference>
<dbReference type="AlphaFoldDB" id="A0A6A5XPG5"/>
<keyword evidence="5" id="KW-1185">Reference proteome</keyword>
<gene>
    <name evidence="4" type="ORF">BU24DRAFT_452012</name>
</gene>
<dbReference type="InterPro" id="IPR053187">
    <property type="entry name" value="Notoamide_regulator"/>
</dbReference>
<dbReference type="CDD" id="cd12148">
    <property type="entry name" value="fungal_TF_MHR"/>
    <property type="match status" value="1"/>
</dbReference>
<dbReference type="InterPro" id="IPR001138">
    <property type="entry name" value="Zn2Cys6_DnaBD"/>
</dbReference>
<dbReference type="Pfam" id="PF00172">
    <property type="entry name" value="Zn_clus"/>
    <property type="match status" value="1"/>
</dbReference>
<evidence type="ECO:0000313" key="5">
    <source>
        <dbReference type="Proteomes" id="UP000799778"/>
    </source>
</evidence>
<feature type="region of interest" description="Disordered" evidence="2">
    <location>
        <begin position="128"/>
        <end position="162"/>
    </location>
</feature>
<evidence type="ECO:0000256" key="2">
    <source>
        <dbReference type="SAM" id="MobiDB-lite"/>
    </source>
</evidence>
<accession>A0A6A5XPG5</accession>
<evidence type="ECO:0000259" key="3">
    <source>
        <dbReference type="PROSITE" id="PS50048"/>
    </source>
</evidence>
<dbReference type="PANTHER" id="PTHR47256">
    <property type="entry name" value="ZN(II)2CYS6 TRANSCRIPTION FACTOR (EUROFUNG)-RELATED"/>
    <property type="match status" value="1"/>
</dbReference>
<dbReference type="SMART" id="SM00066">
    <property type="entry name" value="GAL4"/>
    <property type="match status" value="1"/>
</dbReference>
<feature type="region of interest" description="Disordered" evidence="2">
    <location>
        <begin position="1"/>
        <end position="30"/>
    </location>
</feature>
<dbReference type="PROSITE" id="PS50048">
    <property type="entry name" value="ZN2_CY6_FUNGAL_2"/>
    <property type="match status" value="1"/>
</dbReference>
<dbReference type="GO" id="GO:0000981">
    <property type="term" value="F:DNA-binding transcription factor activity, RNA polymerase II-specific"/>
    <property type="evidence" value="ECO:0007669"/>
    <property type="project" value="InterPro"/>
</dbReference>
<name>A0A6A5XPG5_9PLEO</name>
<dbReference type="GeneID" id="54288557"/>
<dbReference type="RefSeq" id="XP_033383477.1">
    <property type="nucleotide sequence ID" value="XM_033531160.1"/>
</dbReference>
<feature type="compositionally biased region" description="Pro residues" evidence="2">
    <location>
        <begin position="1"/>
        <end position="13"/>
    </location>
</feature>
<feature type="compositionally biased region" description="Polar residues" evidence="2">
    <location>
        <begin position="128"/>
        <end position="138"/>
    </location>
</feature>
<proteinExistence type="predicted"/>
<dbReference type="PANTHER" id="PTHR47256:SF1">
    <property type="entry name" value="ZN(II)2CYS6 TRANSCRIPTION FACTOR (EUROFUNG)"/>
    <property type="match status" value="1"/>
</dbReference>
<feature type="domain" description="Zn(2)-C6 fungal-type" evidence="3">
    <location>
        <begin position="34"/>
        <end position="64"/>
    </location>
</feature>
<dbReference type="OrthoDB" id="1919336at2759"/>
<dbReference type="SUPFAM" id="SSF57701">
    <property type="entry name" value="Zn2/Cys6 DNA-binding domain"/>
    <property type="match status" value="1"/>
</dbReference>
<keyword evidence="1" id="KW-0539">Nucleus</keyword>
<feature type="compositionally biased region" description="Basic and acidic residues" evidence="2">
    <location>
        <begin position="139"/>
        <end position="151"/>
    </location>
</feature>
<evidence type="ECO:0000313" key="4">
    <source>
        <dbReference type="EMBL" id="KAF2015138.1"/>
    </source>
</evidence>
<dbReference type="CDD" id="cd00067">
    <property type="entry name" value="GAL4"/>
    <property type="match status" value="1"/>
</dbReference>
<feature type="compositionally biased region" description="Polar residues" evidence="2">
    <location>
        <begin position="16"/>
        <end position="25"/>
    </location>
</feature>
<evidence type="ECO:0000256" key="1">
    <source>
        <dbReference type="ARBA" id="ARBA00023242"/>
    </source>
</evidence>
<sequence>MSPPLRPILPCPPGAKSTSEGSTSSQKRKVTKIACKPCQQRKYKCDGTRPACRACVGKSLPCHYDYAEGQERPSLKRKNLELQRDLGSTLELLHHLRHGSEDDARNLFTRIREGEDPSTIVASLNQLGIGTNIPNRSPTPREDVSPERTEEAAPPSRPAPGLIDQKSHLITLPLGHGPAPKLPPIGHPTYENHTDPPMIPPIRSIIGPHERMMVSDTSKPKVLAESIRAQRETIRQSYSTFLQCSATSFHVYSQEQVNGLLDAFRPECTDISLSTLCSTCAVAAVGERFYPGPVSPSDYSHFFNAAKQLLDDCIDQTPLQAIKVCALLGMCNIITKSTAALAYIELGLGLARSQGIFGEQCRPDLDIGTWNDKRRVCQIMIFYRGWLRVTSSITTIETDDAVTSHNLDKFGDSDVIRNSGIQVEVLAMIKIMMHICRVVLSTRFSLSWSRGIQSLFHDWLQTLPDQMRLDLRTRLLDPNERVYMLSLHSFSFGGKMLMYRWVLSSFIDPGLEHGAMTQETQEDTTNCIEDGILSAGKAAEILHVFYMEGMAVKYFWFCMFQAYLSCCILLYDDLQRILCSEPLESPSKNLEWVEKSLEVLAWASKLSKRAHQFHDILHPIYELVKGSAVSYHIRRSPPRHLHYHFAIVEGTSPLQQAAQKLNRLLFIPLVTISKQTHIQSNVPSDQEPLLPRFADAGLGMHLYWALEFAAPCFSSDDFAQSDSGTSSGALF</sequence>
<dbReference type="GO" id="GO:0008270">
    <property type="term" value="F:zinc ion binding"/>
    <property type="evidence" value="ECO:0007669"/>
    <property type="project" value="InterPro"/>
</dbReference>
<dbReference type="Gene3D" id="4.10.240.10">
    <property type="entry name" value="Zn(2)-C6 fungal-type DNA-binding domain"/>
    <property type="match status" value="1"/>
</dbReference>
<dbReference type="InterPro" id="IPR036864">
    <property type="entry name" value="Zn2-C6_fun-type_DNA-bd_sf"/>
</dbReference>
<dbReference type="Proteomes" id="UP000799778">
    <property type="component" value="Unassembled WGS sequence"/>
</dbReference>
<reference evidence="4" key="1">
    <citation type="journal article" date="2020" name="Stud. Mycol.">
        <title>101 Dothideomycetes genomes: a test case for predicting lifestyles and emergence of pathogens.</title>
        <authorList>
            <person name="Haridas S."/>
            <person name="Albert R."/>
            <person name="Binder M."/>
            <person name="Bloem J."/>
            <person name="Labutti K."/>
            <person name="Salamov A."/>
            <person name="Andreopoulos B."/>
            <person name="Baker S."/>
            <person name="Barry K."/>
            <person name="Bills G."/>
            <person name="Bluhm B."/>
            <person name="Cannon C."/>
            <person name="Castanera R."/>
            <person name="Culley D."/>
            <person name="Daum C."/>
            <person name="Ezra D."/>
            <person name="Gonzalez J."/>
            <person name="Henrissat B."/>
            <person name="Kuo A."/>
            <person name="Liang C."/>
            <person name="Lipzen A."/>
            <person name="Lutzoni F."/>
            <person name="Magnuson J."/>
            <person name="Mondo S."/>
            <person name="Nolan M."/>
            <person name="Ohm R."/>
            <person name="Pangilinan J."/>
            <person name="Park H.-J."/>
            <person name="Ramirez L."/>
            <person name="Alfaro M."/>
            <person name="Sun H."/>
            <person name="Tritt A."/>
            <person name="Yoshinaga Y."/>
            <person name="Zwiers L.-H."/>
            <person name="Turgeon B."/>
            <person name="Goodwin S."/>
            <person name="Spatafora J."/>
            <person name="Crous P."/>
            <person name="Grigoriev I."/>
        </authorList>
    </citation>
    <scope>NUCLEOTIDE SEQUENCE</scope>
    <source>
        <strain evidence="4">CBS 175.79</strain>
    </source>
</reference>
<protein>
    <recommendedName>
        <fullName evidence="3">Zn(2)-C6 fungal-type domain-containing protein</fullName>
    </recommendedName>
</protein>
<organism evidence="4 5">
    <name type="scientific">Aaosphaeria arxii CBS 175.79</name>
    <dbReference type="NCBI Taxonomy" id="1450172"/>
    <lineage>
        <taxon>Eukaryota</taxon>
        <taxon>Fungi</taxon>
        <taxon>Dikarya</taxon>
        <taxon>Ascomycota</taxon>
        <taxon>Pezizomycotina</taxon>
        <taxon>Dothideomycetes</taxon>
        <taxon>Pleosporomycetidae</taxon>
        <taxon>Pleosporales</taxon>
        <taxon>Pleosporales incertae sedis</taxon>
        <taxon>Aaosphaeria</taxon>
    </lineage>
</organism>